<dbReference type="EMBL" id="JACXVP010000002">
    <property type="protein sequence ID" value="KAG5619986.1"/>
    <property type="molecule type" value="Genomic_DNA"/>
</dbReference>
<evidence type="ECO:0000313" key="2">
    <source>
        <dbReference type="EMBL" id="KAG5619986.1"/>
    </source>
</evidence>
<feature type="compositionally biased region" description="Basic and acidic residues" evidence="1">
    <location>
        <begin position="23"/>
        <end position="36"/>
    </location>
</feature>
<accession>A0A9J6A6J5</accession>
<reference evidence="2 3" key="1">
    <citation type="submission" date="2020-09" db="EMBL/GenBank/DDBJ databases">
        <title>De no assembly of potato wild relative species, Solanum commersonii.</title>
        <authorList>
            <person name="Cho K."/>
        </authorList>
    </citation>
    <scope>NUCLEOTIDE SEQUENCE [LARGE SCALE GENOMIC DNA]</scope>
    <source>
        <strain evidence="2">LZ3.2</strain>
        <tissue evidence="2">Leaf</tissue>
    </source>
</reference>
<dbReference type="AlphaFoldDB" id="A0A9J6A6J5"/>
<name>A0A9J6A6J5_SOLCO</name>
<evidence type="ECO:0000256" key="1">
    <source>
        <dbReference type="SAM" id="MobiDB-lite"/>
    </source>
</evidence>
<proteinExistence type="predicted"/>
<comment type="caution">
    <text evidence="2">The sequence shown here is derived from an EMBL/GenBank/DDBJ whole genome shotgun (WGS) entry which is preliminary data.</text>
</comment>
<organism evidence="2 3">
    <name type="scientific">Solanum commersonii</name>
    <name type="common">Commerson's wild potato</name>
    <name type="synonym">Commerson's nightshade</name>
    <dbReference type="NCBI Taxonomy" id="4109"/>
    <lineage>
        <taxon>Eukaryota</taxon>
        <taxon>Viridiplantae</taxon>
        <taxon>Streptophyta</taxon>
        <taxon>Embryophyta</taxon>
        <taxon>Tracheophyta</taxon>
        <taxon>Spermatophyta</taxon>
        <taxon>Magnoliopsida</taxon>
        <taxon>eudicotyledons</taxon>
        <taxon>Gunneridae</taxon>
        <taxon>Pentapetalae</taxon>
        <taxon>asterids</taxon>
        <taxon>lamiids</taxon>
        <taxon>Solanales</taxon>
        <taxon>Solanaceae</taxon>
        <taxon>Solanoideae</taxon>
        <taxon>Solaneae</taxon>
        <taxon>Solanum</taxon>
    </lineage>
</organism>
<sequence>MSTLASCGSHSQLINNSLEGGWEEEKVSGGCEKEEGVDVLEGPETGVGKDASAGNEIGRRDSWDVIGLRDKLDRVHAFDDRLLNICD</sequence>
<gene>
    <name evidence="2" type="ORF">H5410_005204</name>
</gene>
<feature type="region of interest" description="Disordered" evidence="1">
    <location>
        <begin position="18"/>
        <end position="56"/>
    </location>
</feature>
<evidence type="ECO:0000313" key="3">
    <source>
        <dbReference type="Proteomes" id="UP000824120"/>
    </source>
</evidence>
<dbReference type="Proteomes" id="UP000824120">
    <property type="component" value="Chromosome 2"/>
</dbReference>
<keyword evidence="3" id="KW-1185">Reference proteome</keyword>
<protein>
    <submittedName>
        <fullName evidence="2">Uncharacterized protein</fullName>
    </submittedName>
</protein>